<protein>
    <submittedName>
        <fullName evidence="1">Uncharacterized protein</fullName>
    </submittedName>
</protein>
<evidence type="ECO:0000313" key="2">
    <source>
        <dbReference type="Proteomes" id="UP001211987"/>
    </source>
</evidence>
<accession>A0AB35ISL1</accession>
<dbReference type="Proteomes" id="UP001211987">
    <property type="component" value="Unassembled WGS sequence"/>
</dbReference>
<sequence length="163" mass="19861">MNRCIFNGPMKNEVASSNTIIIGMSENEENAYTKIRPGWKHFYLDFGNHLVVKNEYFLEFRDIFKNVENIDRTFDWVKIIHKTDFFKRIDFIEKEFHTLMEKDEELMKHIEEIKKQPDYQRKMSKAKEKGMREVCQLLEDEYGIKTTEYDLGQWTLRWLLFRS</sequence>
<evidence type="ECO:0000313" key="1">
    <source>
        <dbReference type="EMBL" id="MDB7085504.1"/>
    </source>
</evidence>
<name>A0AB35ISL1_9FIRM</name>
<dbReference type="EMBL" id="JAQLKE010000041">
    <property type="protein sequence ID" value="MDB7085504.1"/>
    <property type="molecule type" value="Genomic_DNA"/>
</dbReference>
<organism evidence="1 2">
    <name type="scientific">Thomasclavelia ramosa</name>
    <dbReference type="NCBI Taxonomy" id="1547"/>
    <lineage>
        <taxon>Bacteria</taxon>
        <taxon>Bacillati</taxon>
        <taxon>Bacillota</taxon>
        <taxon>Erysipelotrichia</taxon>
        <taxon>Erysipelotrichales</taxon>
        <taxon>Coprobacillaceae</taxon>
        <taxon>Thomasclavelia</taxon>
    </lineage>
</organism>
<proteinExistence type="predicted"/>
<dbReference type="RefSeq" id="WP_272019229.1">
    <property type="nucleotide sequence ID" value="NZ_JAQLKE010000041.1"/>
</dbReference>
<dbReference type="AlphaFoldDB" id="A0AB35ISL1"/>
<gene>
    <name evidence="1" type="ORF">PM738_16980</name>
</gene>
<reference evidence="1" key="1">
    <citation type="submission" date="2023-01" db="EMBL/GenBank/DDBJ databases">
        <title>Human gut microbiome strain richness.</title>
        <authorList>
            <person name="Chen-Liaw A."/>
        </authorList>
    </citation>
    <scope>NUCLEOTIDE SEQUENCE</scope>
    <source>
        <strain evidence="1">1001217st2_G6_1001217B_191108</strain>
    </source>
</reference>
<comment type="caution">
    <text evidence="1">The sequence shown here is derived from an EMBL/GenBank/DDBJ whole genome shotgun (WGS) entry which is preliminary data.</text>
</comment>